<dbReference type="FunCoup" id="B9RA59">
    <property type="interactions" value="18"/>
</dbReference>
<keyword evidence="1" id="KW-0175">Coiled coil</keyword>
<dbReference type="InParanoid" id="B9RA59"/>
<evidence type="ECO:0000256" key="2">
    <source>
        <dbReference type="SAM" id="MobiDB-lite"/>
    </source>
</evidence>
<organism evidence="3 4">
    <name type="scientific">Ricinus communis</name>
    <name type="common">Castor bean</name>
    <dbReference type="NCBI Taxonomy" id="3988"/>
    <lineage>
        <taxon>Eukaryota</taxon>
        <taxon>Viridiplantae</taxon>
        <taxon>Streptophyta</taxon>
        <taxon>Embryophyta</taxon>
        <taxon>Tracheophyta</taxon>
        <taxon>Spermatophyta</taxon>
        <taxon>Magnoliopsida</taxon>
        <taxon>eudicotyledons</taxon>
        <taxon>Gunneridae</taxon>
        <taxon>Pentapetalae</taxon>
        <taxon>rosids</taxon>
        <taxon>fabids</taxon>
        <taxon>Malpighiales</taxon>
        <taxon>Euphorbiaceae</taxon>
        <taxon>Acalyphoideae</taxon>
        <taxon>Acalypheae</taxon>
        <taxon>Ricinus</taxon>
    </lineage>
</organism>
<evidence type="ECO:0000313" key="4">
    <source>
        <dbReference type="Proteomes" id="UP000008311"/>
    </source>
</evidence>
<reference evidence="4" key="1">
    <citation type="journal article" date="2010" name="Nat. Biotechnol.">
        <title>Draft genome sequence of the oilseed species Ricinus communis.</title>
        <authorList>
            <person name="Chan A.P."/>
            <person name="Crabtree J."/>
            <person name="Zhao Q."/>
            <person name="Lorenzi H."/>
            <person name="Orvis J."/>
            <person name="Puiu D."/>
            <person name="Melake-Berhan A."/>
            <person name="Jones K.M."/>
            <person name="Redman J."/>
            <person name="Chen G."/>
            <person name="Cahoon E.B."/>
            <person name="Gedil M."/>
            <person name="Stanke M."/>
            <person name="Haas B.J."/>
            <person name="Wortman J.R."/>
            <person name="Fraser-Liggett C.M."/>
            <person name="Ravel J."/>
            <person name="Rabinowicz P.D."/>
        </authorList>
    </citation>
    <scope>NUCLEOTIDE SEQUENCE [LARGE SCALE GENOMIC DNA]</scope>
    <source>
        <strain evidence="4">cv. Hale</strain>
    </source>
</reference>
<feature type="coiled-coil region" evidence="1">
    <location>
        <begin position="288"/>
        <end position="315"/>
    </location>
</feature>
<dbReference type="EMBL" id="EQ973773">
    <property type="protein sequence ID" value="EEF51686.1"/>
    <property type="molecule type" value="Genomic_DNA"/>
</dbReference>
<name>B9RA59_RICCO</name>
<sequence>MKSTFPPIMMNRRQRSQITPLSQSPSTDMFFFKLKDLASRHEKMKIAYHELKSHVNAGLLEAEEVFASLAIPLMKLVGLKTKEMAEEGRSATIISDIGFSHENRKNGLENAAPDAATEGEREYHISGPEKMNVWIGLACTLGKFLHSRGESYVTKATMAGKELMVKQHTNLLQLVQLLRQTEIRVNHRQNDILETLGSHRASLHKFFQKAFYHISTLHSQNHDIILVTVKLLQHVFNNVNAVLSSVEGGVEDLVQDLASKMCNPMVEYVKGLKDDMKNGTCVRLLTIVEEMEIVMRDGKRELEDARKKVRVAEKGKTEALSKLKLIEDRVRRMKEHLSLPQAERGLIEPLTPHKLLGMEEEQVKDEKLLWKLLKKKRKYQASPMGPEGLLCFDSYDRHGKSAGAKPPLDHRRAKRNCPRELVPQTPCLNTWIALGSSPSLAIQPANSRKRVTP</sequence>
<feature type="region of interest" description="Disordered" evidence="2">
    <location>
        <begin position="1"/>
        <end position="22"/>
    </location>
</feature>
<evidence type="ECO:0000313" key="3">
    <source>
        <dbReference type="EMBL" id="EEF51686.1"/>
    </source>
</evidence>
<dbReference type="AlphaFoldDB" id="B9RA59"/>
<accession>B9RA59</accession>
<dbReference type="eggNOG" id="KOG3442">
    <property type="taxonomic scope" value="Eukaryota"/>
</dbReference>
<protein>
    <submittedName>
        <fullName evidence="3">Uncharacterized protein</fullName>
    </submittedName>
</protein>
<gene>
    <name evidence="3" type="ORF">RCOM_1503370</name>
</gene>
<evidence type="ECO:0000256" key="1">
    <source>
        <dbReference type="SAM" id="Coils"/>
    </source>
</evidence>
<keyword evidence="4" id="KW-1185">Reference proteome</keyword>
<dbReference type="STRING" id="3988.B9RA59"/>
<proteinExistence type="predicted"/>
<dbReference type="Proteomes" id="UP000008311">
    <property type="component" value="Unassembled WGS sequence"/>
</dbReference>